<dbReference type="PANTHER" id="PTHR46429:SF1">
    <property type="entry name" value="23S RRNA (GUANOSINE-2'-O-)-METHYLTRANSFERASE RLMB"/>
    <property type="match status" value="1"/>
</dbReference>
<keyword evidence="1 4" id="KW-0489">Methyltransferase</keyword>
<name>E0XVA3_9ACTN</name>
<dbReference type="InterPro" id="IPR004441">
    <property type="entry name" value="rRNA_MeTrfase_TrmH"/>
</dbReference>
<evidence type="ECO:0000313" key="4">
    <source>
        <dbReference type="EMBL" id="ADI18344.1"/>
    </source>
</evidence>
<proteinExistence type="predicted"/>
<dbReference type="Pfam" id="PF00588">
    <property type="entry name" value="SpoU_methylase"/>
    <property type="match status" value="1"/>
</dbReference>
<keyword evidence="2" id="KW-0808">Transferase</keyword>
<evidence type="ECO:0000256" key="2">
    <source>
        <dbReference type="ARBA" id="ARBA00022679"/>
    </source>
</evidence>
<dbReference type="Gene3D" id="3.40.1280.10">
    <property type="match status" value="1"/>
</dbReference>
<dbReference type="InterPro" id="IPR029028">
    <property type="entry name" value="Alpha/beta_knot_MTases"/>
</dbReference>
<dbReference type="GO" id="GO:0008173">
    <property type="term" value="F:RNA methyltransferase activity"/>
    <property type="evidence" value="ECO:0007669"/>
    <property type="project" value="InterPro"/>
</dbReference>
<protein>
    <submittedName>
        <fullName evidence="4">rRNA methylases</fullName>
    </submittedName>
</protein>
<evidence type="ECO:0000256" key="1">
    <source>
        <dbReference type="ARBA" id="ARBA00022603"/>
    </source>
</evidence>
<dbReference type="SUPFAM" id="SSF75217">
    <property type="entry name" value="alpha/beta knot"/>
    <property type="match status" value="1"/>
</dbReference>
<accession>E0XVA3</accession>
<dbReference type="PANTHER" id="PTHR46429">
    <property type="entry name" value="23S RRNA (GUANOSINE-2'-O-)-METHYLTRANSFERASE RLMB"/>
    <property type="match status" value="1"/>
</dbReference>
<organism evidence="4">
    <name type="scientific">uncultured actinobacterium HF4000_04C13</name>
    <dbReference type="NCBI Taxonomy" id="711002"/>
    <lineage>
        <taxon>Bacteria</taxon>
        <taxon>Bacillati</taxon>
        <taxon>Actinomycetota</taxon>
        <taxon>Actinomycetes</taxon>
        <taxon>environmental samples</taxon>
    </lineage>
</organism>
<dbReference type="InterPro" id="IPR001537">
    <property type="entry name" value="SpoU_MeTrfase"/>
</dbReference>
<dbReference type="GO" id="GO:0032259">
    <property type="term" value="P:methylation"/>
    <property type="evidence" value="ECO:0007669"/>
    <property type="project" value="UniProtKB-KW"/>
</dbReference>
<dbReference type="GO" id="GO:0006396">
    <property type="term" value="P:RNA processing"/>
    <property type="evidence" value="ECO:0007669"/>
    <property type="project" value="InterPro"/>
</dbReference>
<dbReference type="AlphaFoldDB" id="E0XVA3"/>
<dbReference type="EMBL" id="GU474887">
    <property type="protein sequence ID" value="ADI18344.1"/>
    <property type="molecule type" value="Genomic_DNA"/>
</dbReference>
<evidence type="ECO:0000259" key="3">
    <source>
        <dbReference type="Pfam" id="PF00588"/>
    </source>
</evidence>
<dbReference type="InterPro" id="IPR029026">
    <property type="entry name" value="tRNA_m1G_MTases_N"/>
</dbReference>
<reference evidence="4" key="1">
    <citation type="journal article" date="2011" name="Environ. Microbiol.">
        <title>Time-series analyses of Monterey Bay coastal microbial picoplankton using a 'genome proxy' microarray.</title>
        <authorList>
            <person name="Rich V.I."/>
            <person name="Pham V.D."/>
            <person name="Eppley J."/>
            <person name="Shi Y."/>
            <person name="DeLong E.F."/>
        </authorList>
    </citation>
    <scope>NUCLEOTIDE SEQUENCE</scope>
</reference>
<feature type="domain" description="tRNA/rRNA methyltransferase SpoU type" evidence="3">
    <location>
        <begin position="24"/>
        <end position="165"/>
    </location>
</feature>
<dbReference type="GO" id="GO:0003723">
    <property type="term" value="F:RNA binding"/>
    <property type="evidence" value="ECO:0007669"/>
    <property type="project" value="InterPro"/>
</dbReference>
<dbReference type="GO" id="GO:0005829">
    <property type="term" value="C:cytosol"/>
    <property type="evidence" value="ECO:0007669"/>
    <property type="project" value="TreeGrafter"/>
</dbReference>
<sequence>MKNLDGTGLKRLHREWRRRSEPEVALLLDSVQTPYNVGAILRTAAAYRVAHLWLAGSTAPPTHAKTAKTALGTGRYLTWTICEEVSEAIEGIRAAGYGLVGVELADQAVPINEAALPEKACLAFGHEDRGLSATTLAACDVVAFIPQLGKVGSLNVSTAAGIALYELNRRGW</sequence>